<reference evidence="2" key="1">
    <citation type="journal article" date="2021" name="Proc. Natl. Acad. Sci. U.S.A.">
        <title>A Catalog of Tens of Thousands of Viruses from Human Metagenomes Reveals Hidden Associations with Chronic Diseases.</title>
        <authorList>
            <person name="Tisza M.J."/>
            <person name="Buck C.B."/>
        </authorList>
    </citation>
    <scope>NUCLEOTIDE SEQUENCE</scope>
    <source>
        <strain evidence="2">CtRnx2</strain>
    </source>
</reference>
<name>A0A8S5QS40_9CAUD</name>
<feature type="transmembrane region" description="Helical" evidence="1">
    <location>
        <begin position="33"/>
        <end position="59"/>
    </location>
</feature>
<keyword evidence="1" id="KW-0812">Transmembrane</keyword>
<protein>
    <submittedName>
        <fullName evidence="2">Uncharacterized protein</fullName>
    </submittedName>
</protein>
<keyword evidence="1" id="KW-1133">Transmembrane helix</keyword>
<keyword evidence="1" id="KW-0472">Membrane</keyword>
<proteinExistence type="predicted"/>
<accession>A0A8S5QS40</accession>
<evidence type="ECO:0000256" key="1">
    <source>
        <dbReference type="SAM" id="Phobius"/>
    </source>
</evidence>
<sequence length="63" mass="7168">MSLYTISLVLMLLSFMVAGYRKRGQNFIIRLPLYISAAAVLALPTMLPLVIFLVCFFNIELKE</sequence>
<evidence type="ECO:0000313" key="2">
    <source>
        <dbReference type="EMBL" id="DAE22022.1"/>
    </source>
</evidence>
<organism evidence="2">
    <name type="scientific">Podoviridae sp. ctRnx2</name>
    <dbReference type="NCBI Taxonomy" id="2826555"/>
    <lineage>
        <taxon>Viruses</taxon>
        <taxon>Duplodnaviria</taxon>
        <taxon>Heunggongvirae</taxon>
        <taxon>Uroviricota</taxon>
        <taxon>Caudoviricetes</taxon>
    </lineage>
</organism>
<dbReference type="EMBL" id="BK015724">
    <property type="protein sequence ID" value="DAE22022.1"/>
    <property type="molecule type" value="Genomic_DNA"/>
</dbReference>
<feature type="transmembrane region" description="Helical" evidence="1">
    <location>
        <begin position="6"/>
        <end position="21"/>
    </location>
</feature>